<dbReference type="Gene3D" id="3.30.200.20">
    <property type="entry name" value="Phosphorylase Kinase, domain 1"/>
    <property type="match status" value="1"/>
</dbReference>
<evidence type="ECO:0000256" key="3">
    <source>
        <dbReference type="ARBA" id="ARBA00023136"/>
    </source>
</evidence>
<dbReference type="PANTHER" id="PTHR47985:SF44">
    <property type="entry name" value="SERINE_THREONINE-PROTEIN KINASE PBS1"/>
    <property type="match status" value="1"/>
</dbReference>
<keyword evidence="7" id="KW-1185">Reference proteome</keyword>
<keyword evidence="2" id="KW-0723">Serine/threonine-protein kinase</keyword>
<dbReference type="AlphaFoldDB" id="A0A834YG72"/>
<evidence type="ECO:0000313" key="7">
    <source>
        <dbReference type="Proteomes" id="UP000655225"/>
    </source>
</evidence>
<feature type="domain" description="Serine-threonine/tyrosine-protein kinase catalytic" evidence="5">
    <location>
        <begin position="68"/>
        <end position="128"/>
    </location>
</feature>
<dbReference type="Gene3D" id="1.10.510.10">
    <property type="entry name" value="Transferase(Phosphotransferase) domain 1"/>
    <property type="match status" value="1"/>
</dbReference>
<evidence type="ECO:0000313" key="6">
    <source>
        <dbReference type="EMBL" id="KAF8388394.1"/>
    </source>
</evidence>
<gene>
    <name evidence="6" type="ORF">HHK36_027061</name>
</gene>
<feature type="compositionally biased region" description="Basic and acidic residues" evidence="4">
    <location>
        <begin position="296"/>
        <end position="314"/>
    </location>
</feature>
<dbReference type="Proteomes" id="UP000655225">
    <property type="component" value="Unassembled WGS sequence"/>
</dbReference>
<reference evidence="6 7" key="1">
    <citation type="submission" date="2020-04" db="EMBL/GenBank/DDBJ databases">
        <title>Plant Genome Project.</title>
        <authorList>
            <person name="Zhang R.-G."/>
        </authorList>
    </citation>
    <scope>NUCLEOTIDE SEQUENCE [LARGE SCALE GENOMIC DNA]</scope>
    <source>
        <strain evidence="6">YNK0</strain>
        <tissue evidence="6">Leaf</tissue>
    </source>
</reference>
<comment type="subcellular location">
    <subcellularLocation>
        <location evidence="1">Membrane</location>
    </subcellularLocation>
</comment>
<keyword evidence="2" id="KW-0808">Transferase</keyword>
<keyword evidence="3" id="KW-0472">Membrane</keyword>
<accession>A0A834YG72</accession>
<evidence type="ECO:0000259" key="5">
    <source>
        <dbReference type="Pfam" id="PF07714"/>
    </source>
</evidence>
<proteinExistence type="predicted"/>
<evidence type="ECO:0000256" key="2">
    <source>
        <dbReference type="ARBA" id="ARBA00022527"/>
    </source>
</evidence>
<protein>
    <recommendedName>
        <fullName evidence="5">Serine-threonine/tyrosine-protein kinase catalytic domain-containing protein</fullName>
    </recommendedName>
</protein>
<dbReference type="InterPro" id="IPR011009">
    <property type="entry name" value="Kinase-like_dom_sf"/>
</dbReference>
<evidence type="ECO:0000256" key="1">
    <source>
        <dbReference type="ARBA" id="ARBA00004370"/>
    </source>
</evidence>
<dbReference type="InterPro" id="IPR001245">
    <property type="entry name" value="Ser-Thr/Tyr_kinase_cat_dom"/>
</dbReference>
<keyword evidence="2" id="KW-0418">Kinase</keyword>
<feature type="region of interest" description="Disordered" evidence="4">
    <location>
        <begin position="285"/>
        <end position="314"/>
    </location>
</feature>
<comment type="caution">
    <text evidence="6">The sequence shown here is derived from an EMBL/GenBank/DDBJ whole genome shotgun (WGS) entry which is preliminary data.</text>
</comment>
<dbReference type="Pfam" id="PF07714">
    <property type="entry name" value="PK_Tyr_Ser-Thr"/>
    <property type="match status" value="1"/>
</dbReference>
<feature type="compositionally biased region" description="Polar residues" evidence="4">
    <location>
        <begin position="285"/>
        <end position="295"/>
    </location>
</feature>
<sequence length="314" mass="35131">MRIVPSHLENTKLKALSETTNKKDDANKDGTITRKVFTFHELASATQNFRKENLLKSYQILLSNNLSHCDQLVAVKQLDKDGLHGNRAFLVEVLMLSLLHHPNLVNLIGYCADGDQRLLVLFHAAYDSFDLSIIMTKYIHAMFVFADISPEQKPLGWFTRMKIAAGVAKDVYSFGVVLLELITGRRAIDITRPKEEQNLVSWTLQMLSYELYGHARTSPVQAKLMFKDPNKFPEMADPLLQGNFPMRHLNQALAVAALCLQEEATARPLMSDVATTLSFVSVVSDEGTSASAPSQHSDEKMSSDNEDHLDANKV</sequence>
<name>A0A834YG72_TETSI</name>
<dbReference type="PANTHER" id="PTHR47985">
    <property type="entry name" value="OS07G0668900 PROTEIN"/>
    <property type="match status" value="1"/>
</dbReference>
<dbReference type="GO" id="GO:0004674">
    <property type="term" value="F:protein serine/threonine kinase activity"/>
    <property type="evidence" value="ECO:0007669"/>
    <property type="project" value="UniProtKB-KW"/>
</dbReference>
<evidence type="ECO:0000256" key="4">
    <source>
        <dbReference type="SAM" id="MobiDB-lite"/>
    </source>
</evidence>
<dbReference type="GO" id="GO:0016020">
    <property type="term" value="C:membrane"/>
    <property type="evidence" value="ECO:0007669"/>
    <property type="project" value="UniProtKB-SubCell"/>
</dbReference>
<dbReference type="OrthoDB" id="4062651at2759"/>
<dbReference type="SUPFAM" id="SSF56112">
    <property type="entry name" value="Protein kinase-like (PK-like)"/>
    <property type="match status" value="1"/>
</dbReference>
<dbReference type="EMBL" id="JABCRI010000020">
    <property type="protein sequence ID" value="KAF8388394.1"/>
    <property type="molecule type" value="Genomic_DNA"/>
</dbReference>
<organism evidence="6 7">
    <name type="scientific">Tetracentron sinense</name>
    <name type="common">Spur-leaf</name>
    <dbReference type="NCBI Taxonomy" id="13715"/>
    <lineage>
        <taxon>Eukaryota</taxon>
        <taxon>Viridiplantae</taxon>
        <taxon>Streptophyta</taxon>
        <taxon>Embryophyta</taxon>
        <taxon>Tracheophyta</taxon>
        <taxon>Spermatophyta</taxon>
        <taxon>Magnoliopsida</taxon>
        <taxon>Trochodendrales</taxon>
        <taxon>Trochodendraceae</taxon>
        <taxon>Tetracentron</taxon>
    </lineage>
</organism>